<evidence type="ECO:0000259" key="1">
    <source>
        <dbReference type="PROSITE" id="PS51724"/>
    </source>
</evidence>
<feature type="domain" description="SPOR" evidence="1">
    <location>
        <begin position="300"/>
        <end position="379"/>
    </location>
</feature>
<sequence length="385" mass="42979">MIQFIIRCIVLSLVSALGFAQGIIEIPEATKQEMCRLLSDKGASCVVGQELQHSQTLTLDGDQLVSFFHKKNNKSQVQESVPLVLNAKGEWKVAQTFAGQPKKIQKDAKGRLWMQAAYFYLVNRPVMHMSLDGKQWIDVPLPFDDDSGKSFYQRDIGRWCVTGETLFLELVMSSRSNAMSKTFWQANIRYLLEEGGYASQKWQVSYKQSLDGIACESVKTINNAWEVQEGETLSLFLLNKKKLTVKLPKQIAMGSAKPTPNPKPVAVSLVKPKPTPNPKLVAMSSAKPITKPEVKVTKTTIKKSKFAIQVAAYRQHALTKNVIKILQKAKFTTFTRTLGSNGQALKKVYVGPFGSRDEATKKLAVFKETFKENGPYQLAFVIGLP</sequence>
<dbReference type="Gene3D" id="3.30.70.1070">
    <property type="entry name" value="Sporulation related repeat"/>
    <property type="match status" value="1"/>
</dbReference>
<dbReference type="AlphaFoldDB" id="A0A6S6SJK5"/>
<name>A0A6S6SJK5_9GAMM</name>
<dbReference type="PROSITE" id="PS51724">
    <property type="entry name" value="SPOR"/>
    <property type="match status" value="1"/>
</dbReference>
<dbReference type="Pfam" id="PF05036">
    <property type="entry name" value="SPOR"/>
    <property type="match status" value="1"/>
</dbReference>
<gene>
    <name evidence="2" type="ORF">HELGO_WM11241</name>
</gene>
<protein>
    <recommendedName>
        <fullName evidence="1">SPOR domain-containing protein</fullName>
    </recommendedName>
</protein>
<dbReference type="EMBL" id="CACVAY010000015">
    <property type="protein sequence ID" value="CAA6803572.1"/>
    <property type="molecule type" value="Genomic_DNA"/>
</dbReference>
<dbReference type="InterPro" id="IPR007730">
    <property type="entry name" value="SPOR-like_dom"/>
</dbReference>
<dbReference type="GO" id="GO:0042834">
    <property type="term" value="F:peptidoglycan binding"/>
    <property type="evidence" value="ECO:0007669"/>
    <property type="project" value="InterPro"/>
</dbReference>
<organism evidence="2">
    <name type="scientific">uncultured Thiotrichaceae bacterium</name>
    <dbReference type="NCBI Taxonomy" id="298394"/>
    <lineage>
        <taxon>Bacteria</taxon>
        <taxon>Pseudomonadati</taxon>
        <taxon>Pseudomonadota</taxon>
        <taxon>Gammaproteobacteria</taxon>
        <taxon>Thiotrichales</taxon>
        <taxon>Thiotrichaceae</taxon>
        <taxon>environmental samples</taxon>
    </lineage>
</organism>
<evidence type="ECO:0000313" key="2">
    <source>
        <dbReference type="EMBL" id="CAA6803572.1"/>
    </source>
</evidence>
<reference evidence="2" key="1">
    <citation type="submission" date="2020-01" db="EMBL/GenBank/DDBJ databases">
        <authorList>
            <person name="Meier V. D."/>
            <person name="Meier V D."/>
        </authorList>
    </citation>
    <scope>NUCLEOTIDE SEQUENCE</scope>
    <source>
        <strain evidence="2">HLG_WM_MAG_07</strain>
    </source>
</reference>
<dbReference type="InterPro" id="IPR036680">
    <property type="entry name" value="SPOR-like_sf"/>
</dbReference>
<proteinExistence type="predicted"/>
<dbReference type="SUPFAM" id="SSF110997">
    <property type="entry name" value="Sporulation related repeat"/>
    <property type="match status" value="1"/>
</dbReference>
<accession>A0A6S6SJK5</accession>